<dbReference type="PANTHER" id="PTHR11089">
    <property type="entry name" value="GTP-BINDING PROTEIN-RELATED"/>
    <property type="match status" value="1"/>
</dbReference>
<dbReference type="InterPro" id="IPR050755">
    <property type="entry name" value="TRAFAC_YlqF/YawG_RiboMat"/>
</dbReference>
<keyword evidence="1" id="KW-0547">Nucleotide-binding</keyword>
<reference evidence="5 6" key="1">
    <citation type="submission" date="2018-11" db="EMBL/GenBank/DDBJ databases">
        <authorList>
            <consortium name="Pathogen Informatics"/>
        </authorList>
    </citation>
    <scope>NUCLEOTIDE SEQUENCE [LARGE SCALE GENOMIC DNA]</scope>
</reference>
<feature type="region of interest" description="Disordered" evidence="3">
    <location>
        <begin position="240"/>
        <end position="291"/>
    </location>
</feature>
<organism evidence="6 7">
    <name type="scientific">Heligmosomoides polygyrus</name>
    <name type="common">Parasitic roundworm</name>
    <dbReference type="NCBI Taxonomy" id="6339"/>
    <lineage>
        <taxon>Eukaryota</taxon>
        <taxon>Metazoa</taxon>
        <taxon>Ecdysozoa</taxon>
        <taxon>Nematoda</taxon>
        <taxon>Chromadorea</taxon>
        <taxon>Rhabditida</taxon>
        <taxon>Rhabditina</taxon>
        <taxon>Rhabditomorpha</taxon>
        <taxon>Strongyloidea</taxon>
        <taxon>Heligmosomidae</taxon>
        <taxon>Heligmosomoides</taxon>
    </lineage>
</organism>
<dbReference type="Pfam" id="PF01926">
    <property type="entry name" value="MMR_HSR1"/>
    <property type="match status" value="1"/>
</dbReference>
<dbReference type="GO" id="GO:0005730">
    <property type="term" value="C:nucleolus"/>
    <property type="evidence" value="ECO:0007669"/>
    <property type="project" value="TreeGrafter"/>
</dbReference>
<reference evidence="7" key="2">
    <citation type="submission" date="2019-09" db="UniProtKB">
        <authorList>
            <consortium name="WormBaseParasite"/>
        </authorList>
    </citation>
    <scope>IDENTIFICATION</scope>
</reference>
<dbReference type="EMBL" id="UZAH01041403">
    <property type="protein sequence ID" value="VDP60169.1"/>
    <property type="molecule type" value="Genomic_DNA"/>
</dbReference>
<accession>A0A3P8ITQ0</accession>
<proteinExistence type="predicted"/>
<evidence type="ECO:0000313" key="7">
    <source>
        <dbReference type="WBParaSite" id="HPBE_0002695801-mRNA-1"/>
    </source>
</evidence>
<dbReference type="InterPro" id="IPR023179">
    <property type="entry name" value="GTP-bd_ortho_bundle_sf"/>
</dbReference>
<dbReference type="AlphaFoldDB" id="A0A183GW88"/>
<dbReference type="GO" id="GO:0005525">
    <property type="term" value="F:GTP binding"/>
    <property type="evidence" value="ECO:0007669"/>
    <property type="project" value="UniProtKB-KW"/>
</dbReference>
<name>A0A183GW88_HELPZ</name>
<evidence type="ECO:0000256" key="3">
    <source>
        <dbReference type="SAM" id="MobiDB-lite"/>
    </source>
</evidence>
<dbReference type="InterPro" id="IPR006073">
    <property type="entry name" value="GTP-bd"/>
</dbReference>
<sequence length="336" mass="37282">NSITGSVCSIVSKQFQSRFSSSNLNNSGSAKCIGADLVMKLLGNYCRNKDIKTSIRVGVVGFPNVGKSSVINSLKRRRACNVGAVPGITKELQEIELDKHIRLIDSPGVVLLNPKDLDPVEVEMFQRDGAANGIPMMLHYSIPEFKSTEQFLALIARKLGRLKKGARPDTNAAAKHVLHEWNSGKLRYYTHPPEDPSTQKPETAVSAEIVSQFSKEFDIDSLDEDLRQIVEGLPMDMDASFVPYNSSNEEDADKDGEMELDQGNSSTVVTSGRHKKTGNDDDESEQQPLPTSLVIDGNVQLNRAIKKVLKKNKRKKYGFMWSLPQYVVTLRDNETN</sequence>
<feature type="domain" description="G" evidence="4">
    <location>
        <begin position="56"/>
        <end position="112"/>
    </location>
</feature>
<dbReference type="OrthoDB" id="444945at2759"/>
<protein>
    <submittedName>
        <fullName evidence="7">G domain-containing protein</fullName>
    </submittedName>
</protein>
<dbReference type="Gene3D" id="1.10.1580.10">
    <property type="match status" value="1"/>
</dbReference>
<dbReference type="Gene3D" id="3.40.50.300">
    <property type="entry name" value="P-loop containing nucleotide triphosphate hydrolases"/>
    <property type="match status" value="1"/>
</dbReference>
<evidence type="ECO:0000256" key="1">
    <source>
        <dbReference type="ARBA" id="ARBA00022741"/>
    </source>
</evidence>
<dbReference type="PANTHER" id="PTHR11089:SF30">
    <property type="entry name" value="GUANINE NUCLEOTIDE-BINDING PROTEIN-LIKE 3 HOMOLOG"/>
    <property type="match status" value="1"/>
</dbReference>
<dbReference type="Proteomes" id="UP000050761">
    <property type="component" value="Unassembled WGS sequence"/>
</dbReference>
<dbReference type="InterPro" id="IPR027417">
    <property type="entry name" value="P-loop_NTPase"/>
</dbReference>
<evidence type="ECO:0000259" key="4">
    <source>
        <dbReference type="Pfam" id="PF01926"/>
    </source>
</evidence>
<feature type="compositionally biased region" description="Acidic residues" evidence="3">
    <location>
        <begin position="248"/>
        <end position="260"/>
    </location>
</feature>
<gene>
    <name evidence="5" type="ORF">HPBE_LOCUS26957</name>
</gene>
<evidence type="ECO:0000313" key="5">
    <source>
        <dbReference type="EMBL" id="VDP60169.1"/>
    </source>
</evidence>
<keyword evidence="2" id="KW-0342">GTP-binding</keyword>
<dbReference type="SUPFAM" id="SSF52540">
    <property type="entry name" value="P-loop containing nucleoside triphosphate hydrolases"/>
    <property type="match status" value="1"/>
</dbReference>
<accession>A0A183GW88</accession>
<evidence type="ECO:0000313" key="6">
    <source>
        <dbReference type="Proteomes" id="UP000050761"/>
    </source>
</evidence>
<evidence type="ECO:0000256" key="2">
    <source>
        <dbReference type="ARBA" id="ARBA00023134"/>
    </source>
</evidence>
<dbReference type="WBParaSite" id="HPBE_0002695801-mRNA-1">
    <property type="protein sequence ID" value="HPBE_0002695801-mRNA-1"/>
    <property type="gene ID" value="HPBE_0002695801"/>
</dbReference>
<keyword evidence="6" id="KW-1185">Reference proteome</keyword>